<reference evidence="2 3" key="1">
    <citation type="submission" date="2017-01" db="EMBL/GenBank/DDBJ databases">
        <title>Whole-Genome Shotgun Sequencing of Two beta-Proteobacterial Species in Search of the Bulgecin Biosynthetic Cluster.</title>
        <authorList>
            <person name="Horsman M.E."/>
            <person name="Marous D.R."/>
            <person name="Li R."/>
            <person name="Oliver R.A."/>
            <person name="Byun B."/>
            <person name="Emrich S.J."/>
            <person name="Boggess B."/>
            <person name="Townsend C.A."/>
            <person name="Mobashery S."/>
        </authorList>
    </citation>
    <scope>NUCLEOTIDE SEQUENCE [LARGE SCALE GENOMIC DNA]</scope>
    <source>
        <strain evidence="2 3">ATCC 31363</strain>
    </source>
</reference>
<evidence type="ECO:0000313" key="3">
    <source>
        <dbReference type="Proteomes" id="UP000218022"/>
    </source>
</evidence>
<gene>
    <name evidence="2" type="ORF">BWP39_30870</name>
</gene>
<dbReference type="EMBL" id="MTZV01000006">
    <property type="protein sequence ID" value="PCE24089.1"/>
    <property type="molecule type" value="Genomic_DNA"/>
</dbReference>
<accession>A0A2A4EVI1</accession>
<organism evidence="2 3">
    <name type="scientific">Paraburkholderia acidicola</name>
    <dbReference type="NCBI Taxonomy" id="1912599"/>
    <lineage>
        <taxon>Bacteria</taxon>
        <taxon>Pseudomonadati</taxon>
        <taxon>Pseudomonadota</taxon>
        <taxon>Betaproteobacteria</taxon>
        <taxon>Burkholderiales</taxon>
        <taxon>Burkholderiaceae</taxon>
        <taxon>Paraburkholderia</taxon>
    </lineage>
</organism>
<feature type="transmembrane region" description="Helical" evidence="1">
    <location>
        <begin position="87"/>
        <end position="109"/>
    </location>
</feature>
<protein>
    <submittedName>
        <fullName evidence="2">Uncharacterized protein</fullName>
    </submittedName>
</protein>
<proteinExistence type="predicted"/>
<dbReference type="AlphaFoldDB" id="A0A2A4EVI1"/>
<dbReference type="Proteomes" id="UP000218022">
    <property type="component" value="Unassembled WGS sequence"/>
</dbReference>
<comment type="caution">
    <text evidence="2">The sequence shown here is derived from an EMBL/GenBank/DDBJ whole genome shotgun (WGS) entry which is preliminary data.</text>
</comment>
<evidence type="ECO:0000313" key="2">
    <source>
        <dbReference type="EMBL" id="PCE24089.1"/>
    </source>
</evidence>
<sequence length="111" mass="12647">MKRAVFSAAYLAVGLSVSWQVARLSSRLAQQYSWPLLDTRWHGCWDIEHCQVPWWGYAVIVTFLFGPAVTWAVVGFQQAPRLMMSRFISSAALLVLVTAVFYLSFYVAVWP</sequence>
<keyword evidence="1" id="KW-1133">Transmembrane helix</keyword>
<keyword evidence="1" id="KW-0472">Membrane</keyword>
<name>A0A2A4EVI1_9BURK</name>
<evidence type="ECO:0000256" key="1">
    <source>
        <dbReference type="SAM" id="Phobius"/>
    </source>
</evidence>
<keyword evidence="1" id="KW-0812">Transmembrane</keyword>
<feature type="transmembrane region" description="Helical" evidence="1">
    <location>
        <begin position="54"/>
        <end position="75"/>
    </location>
</feature>